<proteinExistence type="predicted"/>
<sequence length="305" mass="33739">MWWTAALIALPAAVLAASSCVPGVLDAHNDDGVLRDIDGALGTAIDAEVAHIDEPDKRAMQFTLLHSNFKPDDLGRYLRLCKPVMNIDKIMIDEYTSTLETINVETYCADGSYEDCLLYLELFHYVLRALNSPDGRNSYSDRCSKLYANPTAPLKQLAFCLSVADSNVARPTFSMLQRYSNLINALPETHRSAYQALMVIRAPVLCAAQFFIKSEDMAAFCKDAYGSIYGHFNEVGNTMEGDLNDILNTGIEGNSKLLNQLPGELDLLTGDLQDHFKYICGEIIATAAPESEIAVEHCRNYFDSL</sequence>
<evidence type="ECO:0000313" key="2">
    <source>
        <dbReference type="EMBL" id="PJF18232.1"/>
    </source>
</evidence>
<keyword evidence="3" id="KW-1185">Reference proteome</keyword>
<name>A0A2H9TKF3_9FUNG</name>
<organism evidence="2 3">
    <name type="scientific">Paramicrosporidium saccamoebae</name>
    <dbReference type="NCBI Taxonomy" id="1246581"/>
    <lineage>
        <taxon>Eukaryota</taxon>
        <taxon>Fungi</taxon>
        <taxon>Fungi incertae sedis</taxon>
        <taxon>Cryptomycota</taxon>
        <taxon>Cryptomycota incertae sedis</taxon>
        <taxon>Paramicrosporidium</taxon>
    </lineage>
</organism>
<feature type="chain" id="PRO_5014147069" description="Secreted protein" evidence="1">
    <location>
        <begin position="17"/>
        <end position="305"/>
    </location>
</feature>
<comment type="caution">
    <text evidence="2">The sequence shown here is derived from an EMBL/GenBank/DDBJ whole genome shotgun (WGS) entry which is preliminary data.</text>
</comment>
<keyword evidence="1" id="KW-0732">Signal</keyword>
<protein>
    <recommendedName>
        <fullName evidence="4">Secreted protein</fullName>
    </recommendedName>
</protein>
<reference evidence="2 3" key="1">
    <citation type="submission" date="2016-10" db="EMBL/GenBank/DDBJ databases">
        <title>The genome of Paramicrosporidium saccamoebae is the missing link in understanding Cryptomycota and Microsporidia evolution.</title>
        <authorList>
            <person name="Quandt C.A."/>
            <person name="Beaudet D."/>
            <person name="Corsaro D."/>
            <person name="Michel R."/>
            <person name="Corradi N."/>
            <person name="James T."/>
        </authorList>
    </citation>
    <scope>NUCLEOTIDE SEQUENCE [LARGE SCALE GENOMIC DNA]</scope>
    <source>
        <strain evidence="2 3">KSL3</strain>
    </source>
</reference>
<evidence type="ECO:0008006" key="4">
    <source>
        <dbReference type="Google" id="ProtNLM"/>
    </source>
</evidence>
<evidence type="ECO:0000256" key="1">
    <source>
        <dbReference type="SAM" id="SignalP"/>
    </source>
</evidence>
<evidence type="ECO:0000313" key="3">
    <source>
        <dbReference type="Proteomes" id="UP000240830"/>
    </source>
</evidence>
<dbReference type="AlphaFoldDB" id="A0A2H9TKF3"/>
<dbReference type="EMBL" id="MTSL01000134">
    <property type="protein sequence ID" value="PJF18232.1"/>
    <property type="molecule type" value="Genomic_DNA"/>
</dbReference>
<dbReference type="Proteomes" id="UP000240830">
    <property type="component" value="Unassembled WGS sequence"/>
</dbReference>
<feature type="signal peptide" evidence="1">
    <location>
        <begin position="1"/>
        <end position="16"/>
    </location>
</feature>
<accession>A0A2H9TKF3</accession>
<gene>
    <name evidence="2" type="ORF">PSACC_01932</name>
</gene>